<accession>A0A0W0R3T8</accession>
<reference evidence="2 4" key="2">
    <citation type="submission" date="2018-12" db="EMBL/GenBank/DDBJ databases">
        <authorList>
            <consortium name="Pathogen Informatics"/>
        </authorList>
    </citation>
    <scope>NUCLEOTIDE SEQUENCE [LARGE SCALE GENOMIC DNA]</scope>
    <source>
        <strain evidence="2 4">NCTC12735</strain>
        <plasmid evidence="4">24</plasmid>
    </source>
</reference>
<dbReference type="OrthoDB" id="121974at2"/>
<keyword evidence="3" id="KW-1185">Reference proteome</keyword>
<protein>
    <submittedName>
        <fullName evidence="2">Uncharacterized protein conserved in bacteria</fullName>
    </submittedName>
</protein>
<dbReference type="RefSeq" id="WP_058461434.1">
    <property type="nucleotide sequence ID" value="NZ_CAAAHS010000006.1"/>
</dbReference>
<geneLocation type="plasmid" evidence="2 4">
    <name>24</name>
</geneLocation>
<dbReference type="EMBL" id="LNKA01000001">
    <property type="protein sequence ID" value="KTC65698.1"/>
    <property type="molecule type" value="Genomic_DNA"/>
</dbReference>
<evidence type="ECO:0000313" key="3">
    <source>
        <dbReference type="Proteomes" id="UP000054859"/>
    </source>
</evidence>
<keyword evidence="2" id="KW-0614">Plasmid</keyword>
<dbReference type="AlphaFoldDB" id="A0A0W0R3T8"/>
<evidence type="ECO:0000313" key="1">
    <source>
        <dbReference type="EMBL" id="KTC65698.1"/>
    </source>
</evidence>
<organism evidence="1 3">
    <name type="scientific">Legionella adelaidensis</name>
    <dbReference type="NCBI Taxonomy" id="45056"/>
    <lineage>
        <taxon>Bacteria</taxon>
        <taxon>Pseudomonadati</taxon>
        <taxon>Pseudomonadota</taxon>
        <taxon>Gammaproteobacteria</taxon>
        <taxon>Legionellales</taxon>
        <taxon>Legionellaceae</taxon>
        <taxon>Legionella</taxon>
    </lineage>
</organism>
<name>A0A0W0R3T8_9GAMM</name>
<dbReference type="KEGG" id="ladl:NCTC12735_01625"/>
<evidence type="ECO:0000313" key="4">
    <source>
        <dbReference type="Proteomes" id="UP000281170"/>
    </source>
</evidence>
<gene>
    <name evidence="1" type="ORF">Lade_0356</name>
    <name evidence="2" type="ORF">NCTC12735_01625</name>
</gene>
<evidence type="ECO:0000313" key="2">
    <source>
        <dbReference type="EMBL" id="VEH85980.1"/>
    </source>
</evidence>
<sequence>MKNTIASQLIKQEQQLLDRTDSLDILVDLIDDEFIEIGSSSTVYDKAEVVRWLASEDKSVHIGTSFKVNQLSEDIFLLTYVSSIKDTPGPEIKKTNLKSIFSTF</sequence>
<dbReference type="Proteomes" id="UP000281170">
    <property type="component" value="Plasmid 24"/>
</dbReference>
<dbReference type="Proteomes" id="UP000054859">
    <property type="component" value="Unassembled WGS sequence"/>
</dbReference>
<reference evidence="1 3" key="1">
    <citation type="submission" date="2015-11" db="EMBL/GenBank/DDBJ databases">
        <title>Identification of large and diverse effector repertoires of 38 Legionella species.</title>
        <authorList>
            <person name="Burstein D."/>
            <person name="Amaro F."/>
            <person name="Zusman T."/>
            <person name="Lifshitz Z."/>
            <person name="Cohen O."/>
            <person name="Gilbert J.A."/>
            <person name="Pupko T."/>
            <person name="Shuman H.A."/>
            <person name="Segal G."/>
        </authorList>
    </citation>
    <scope>NUCLEOTIDE SEQUENCE [LARGE SCALE GENOMIC DNA]</scope>
    <source>
        <strain evidence="1 3">1762-AUS-E</strain>
    </source>
</reference>
<proteinExistence type="predicted"/>
<dbReference type="PATRIC" id="fig|45056.6.peg.364"/>
<dbReference type="EMBL" id="LR134433">
    <property type="protein sequence ID" value="VEH85980.1"/>
    <property type="molecule type" value="Genomic_DNA"/>
</dbReference>
<dbReference type="STRING" id="45056.Lade_0356"/>